<evidence type="ECO:0000313" key="1">
    <source>
        <dbReference type="EMBL" id="RXK14071.1"/>
    </source>
</evidence>
<dbReference type="EMBL" id="NXIE01000001">
    <property type="protein sequence ID" value="RXK14071.1"/>
    <property type="molecule type" value="Genomic_DNA"/>
</dbReference>
<name>A0A4Q1B171_9BACT</name>
<dbReference type="AlphaFoldDB" id="A0A4Q1B171"/>
<protein>
    <submittedName>
        <fullName evidence="1">Uncharacterized protein</fullName>
    </submittedName>
</protein>
<dbReference type="Proteomes" id="UP000289718">
    <property type="component" value="Unassembled WGS sequence"/>
</dbReference>
<dbReference type="OrthoDB" id="5917106at2"/>
<reference evidence="1 2" key="1">
    <citation type="submission" date="2017-09" db="EMBL/GenBank/DDBJ databases">
        <title>Genomics of the genus Arcobacter.</title>
        <authorList>
            <person name="Perez-Cataluna A."/>
            <person name="Figueras M.J."/>
            <person name="Salas-Masso N."/>
        </authorList>
    </citation>
    <scope>NUCLEOTIDE SEQUENCE [LARGE SCALE GENOMIC DNA]</scope>
    <source>
        <strain evidence="1 2">F156-34</strain>
    </source>
</reference>
<dbReference type="RefSeq" id="WP_129060182.1">
    <property type="nucleotide sequence ID" value="NZ_NXIE01000001.1"/>
</dbReference>
<proteinExistence type="predicted"/>
<organism evidence="1 2">
    <name type="scientific">Halarcobacter mediterraneus</name>
    <dbReference type="NCBI Taxonomy" id="2023153"/>
    <lineage>
        <taxon>Bacteria</taxon>
        <taxon>Pseudomonadati</taxon>
        <taxon>Campylobacterota</taxon>
        <taxon>Epsilonproteobacteria</taxon>
        <taxon>Campylobacterales</taxon>
        <taxon>Arcobacteraceae</taxon>
        <taxon>Halarcobacter</taxon>
    </lineage>
</organism>
<comment type="caution">
    <text evidence="1">The sequence shown here is derived from an EMBL/GenBank/DDBJ whole genome shotgun (WGS) entry which is preliminary data.</text>
</comment>
<accession>A0A4Q1B171</accession>
<evidence type="ECO:0000313" key="2">
    <source>
        <dbReference type="Proteomes" id="UP000289718"/>
    </source>
</evidence>
<gene>
    <name evidence="1" type="ORF">CP965_01070</name>
</gene>
<sequence>MKRIILVILLSVFLFAENNLPEGAIKRGSLSNTKLINDAKLGVISKVAQMGCKKPESFKPFVLAMPMGKVGSRVWKELWIVQGCNSKYPVEIIFSEDGLGAANWSIN</sequence>
<keyword evidence="2" id="KW-1185">Reference proteome</keyword>